<protein>
    <submittedName>
        <fullName evidence="2">Uncharacterized protein</fullName>
    </submittedName>
</protein>
<dbReference type="Proteomes" id="UP000286351">
    <property type="component" value="Unassembled WGS sequence"/>
</dbReference>
<dbReference type="RefSeq" id="WP_259696167.1">
    <property type="nucleotide sequence ID" value="NZ_MOBO01000001.1"/>
</dbReference>
<feature type="chain" id="PRO_5019280391" evidence="1">
    <location>
        <begin position="24"/>
        <end position="76"/>
    </location>
</feature>
<feature type="signal peptide" evidence="1">
    <location>
        <begin position="1"/>
        <end position="23"/>
    </location>
</feature>
<dbReference type="AlphaFoldDB" id="A0A423JWZ3"/>
<evidence type="ECO:0000313" key="3">
    <source>
        <dbReference type="Proteomes" id="UP000286351"/>
    </source>
</evidence>
<reference evidence="2 3" key="1">
    <citation type="submission" date="2016-10" db="EMBL/GenBank/DDBJ databases">
        <title>Comparative genome analysis of multiple Pseudomonas spp. focuses on biocontrol and plant growth promoting traits.</title>
        <authorList>
            <person name="Tao X.-Y."/>
            <person name="Taylor C.G."/>
        </authorList>
    </citation>
    <scope>NUCLEOTIDE SEQUENCE [LARGE SCALE GENOMIC DNA]</scope>
    <source>
        <strain evidence="2 3">38D4</strain>
    </source>
</reference>
<proteinExistence type="predicted"/>
<dbReference type="PROSITE" id="PS51257">
    <property type="entry name" value="PROKAR_LIPOPROTEIN"/>
    <property type="match status" value="1"/>
</dbReference>
<organism evidence="2 3">
    <name type="scientific">Pseudomonas brassicacearum</name>
    <dbReference type="NCBI Taxonomy" id="930166"/>
    <lineage>
        <taxon>Bacteria</taxon>
        <taxon>Pseudomonadati</taxon>
        <taxon>Pseudomonadota</taxon>
        <taxon>Gammaproteobacteria</taxon>
        <taxon>Pseudomonadales</taxon>
        <taxon>Pseudomonadaceae</taxon>
        <taxon>Pseudomonas</taxon>
    </lineage>
</organism>
<dbReference type="EMBL" id="MOBO01000001">
    <property type="protein sequence ID" value="RON42219.1"/>
    <property type="molecule type" value="Genomic_DNA"/>
</dbReference>
<name>A0A423JWZ3_9PSED</name>
<sequence length="76" mass="8282">MHIAIRAAGFSLMTMFVSCGVGAQELDTRIGKIAMEDELPAHESIARLCRTRLPTGDSTMGLSASTHHLDLSFKYD</sequence>
<evidence type="ECO:0000256" key="1">
    <source>
        <dbReference type="SAM" id="SignalP"/>
    </source>
</evidence>
<evidence type="ECO:0000313" key="2">
    <source>
        <dbReference type="EMBL" id="RON42219.1"/>
    </source>
</evidence>
<accession>A0A423JWZ3</accession>
<gene>
    <name evidence="2" type="ORF">BK664_01115</name>
</gene>
<comment type="caution">
    <text evidence="2">The sequence shown here is derived from an EMBL/GenBank/DDBJ whole genome shotgun (WGS) entry which is preliminary data.</text>
</comment>
<keyword evidence="1" id="KW-0732">Signal</keyword>